<keyword evidence="7 9" id="KW-0057">Aromatic amino acid biosynthesis</keyword>
<protein>
    <recommendedName>
        <fullName evidence="4 9">N-(5'-phosphoribosyl)anthranilate isomerase</fullName>
        <shortName evidence="9">PRAI</shortName>
        <ecNumber evidence="3 9">5.3.1.24</ecNumber>
    </recommendedName>
</protein>
<organism evidence="11 12">
    <name type="scientific">Paenibacillus polygoni</name>
    <dbReference type="NCBI Taxonomy" id="3050112"/>
    <lineage>
        <taxon>Bacteria</taxon>
        <taxon>Bacillati</taxon>
        <taxon>Bacillota</taxon>
        <taxon>Bacilli</taxon>
        <taxon>Bacillales</taxon>
        <taxon>Paenibacillaceae</taxon>
        <taxon>Paenibacillus</taxon>
    </lineage>
</organism>
<evidence type="ECO:0000256" key="1">
    <source>
        <dbReference type="ARBA" id="ARBA00001164"/>
    </source>
</evidence>
<evidence type="ECO:0000256" key="4">
    <source>
        <dbReference type="ARBA" id="ARBA00022272"/>
    </source>
</evidence>
<dbReference type="Gene3D" id="3.20.20.70">
    <property type="entry name" value="Aldolase class I"/>
    <property type="match status" value="1"/>
</dbReference>
<evidence type="ECO:0000256" key="2">
    <source>
        <dbReference type="ARBA" id="ARBA00004664"/>
    </source>
</evidence>
<dbReference type="Pfam" id="PF00697">
    <property type="entry name" value="PRAI"/>
    <property type="match status" value="1"/>
</dbReference>
<dbReference type="HAMAP" id="MF_00135">
    <property type="entry name" value="PRAI"/>
    <property type="match status" value="1"/>
</dbReference>
<dbReference type="CDD" id="cd00405">
    <property type="entry name" value="PRAI"/>
    <property type="match status" value="1"/>
</dbReference>
<keyword evidence="8 9" id="KW-0413">Isomerase</keyword>
<name>A0ABY8X102_9BACL</name>
<dbReference type="PANTHER" id="PTHR42894:SF1">
    <property type="entry name" value="N-(5'-PHOSPHORIBOSYL)ANTHRANILATE ISOMERASE"/>
    <property type="match status" value="1"/>
</dbReference>
<evidence type="ECO:0000313" key="12">
    <source>
        <dbReference type="Proteomes" id="UP001236415"/>
    </source>
</evidence>
<accession>A0ABY8X102</accession>
<gene>
    <name evidence="9" type="primary">trpF</name>
    <name evidence="11" type="ORF">QPK24_16210</name>
</gene>
<dbReference type="EC" id="5.3.1.24" evidence="3 9"/>
<feature type="domain" description="N-(5'phosphoribosyl) anthranilate isomerase (PRAI)" evidence="10">
    <location>
        <begin position="13"/>
        <end position="227"/>
    </location>
</feature>
<comment type="catalytic activity">
    <reaction evidence="1 9">
        <text>N-(5-phospho-beta-D-ribosyl)anthranilate = 1-(2-carboxyphenylamino)-1-deoxy-D-ribulose 5-phosphate</text>
        <dbReference type="Rhea" id="RHEA:21540"/>
        <dbReference type="ChEBI" id="CHEBI:18277"/>
        <dbReference type="ChEBI" id="CHEBI:58613"/>
        <dbReference type="EC" id="5.3.1.24"/>
    </reaction>
</comment>
<evidence type="ECO:0000256" key="3">
    <source>
        <dbReference type="ARBA" id="ARBA00012572"/>
    </source>
</evidence>
<comment type="similarity">
    <text evidence="9">Belongs to the TrpF family.</text>
</comment>
<dbReference type="InterPro" id="IPR013785">
    <property type="entry name" value="Aldolase_TIM"/>
</dbReference>
<reference evidence="11 12" key="1">
    <citation type="submission" date="2023-06" db="EMBL/GenBank/DDBJ databases">
        <title>Paenibacillus polygonum sp. nov., an endophytic bacterium, isolated from Polygonum lapathifolium L. in Nanji Wetland National Nature Reserve, South of Poyang Lake, Jiangxi Province, China.</title>
        <authorList>
            <person name="Yu Z."/>
        </authorList>
    </citation>
    <scope>NUCLEOTIDE SEQUENCE [LARGE SCALE GENOMIC DNA]</scope>
    <source>
        <strain evidence="11 12">C31</strain>
    </source>
</reference>
<dbReference type="SUPFAM" id="SSF51366">
    <property type="entry name" value="Ribulose-phoshate binding barrel"/>
    <property type="match status" value="1"/>
</dbReference>
<dbReference type="GO" id="GO:0016853">
    <property type="term" value="F:isomerase activity"/>
    <property type="evidence" value="ECO:0007669"/>
    <property type="project" value="UniProtKB-KW"/>
</dbReference>
<proteinExistence type="inferred from homology"/>
<dbReference type="PANTHER" id="PTHR42894">
    <property type="entry name" value="N-(5'-PHOSPHORIBOSYL)ANTHRANILATE ISOMERASE"/>
    <property type="match status" value="1"/>
</dbReference>
<comment type="pathway">
    <text evidence="2 9">Amino-acid biosynthesis; L-tryptophan biosynthesis; L-tryptophan from chorismate: step 3/5.</text>
</comment>
<dbReference type="InterPro" id="IPR044643">
    <property type="entry name" value="TrpF_fam"/>
</dbReference>
<dbReference type="InterPro" id="IPR011060">
    <property type="entry name" value="RibuloseP-bd_barrel"/>
</dbReference>
<keyword evidence="5 9" id="KW-0028">Amino-acid biosynthesis</keyword>
<sequence>MMSISKVNEKPLVKICGLQDVEVLKSMKHLTVDFIGFVFARSKRQVIAAQAADLVKVLSEWQVRPLPRSVGVFVNPSVEEIEEILRQVSLDVIQLHGDESPALCRELRAKFGVDVFKVFSLNNDPNQAAEDIDLTLAPYEGVIDAVLIDTFDPVYGGGSGRTFSWERSIPYQIWARKMQIPLFIAGGLDPDNVHELVNGYAPDGVDISSGVETNGIKDMIKMTAFVERVKKA</sequence>
<dbReference type="InterPro" id="IPR001240">
    <property type="entry name" value="PRAI_dom"/>
</dbReference>
<evidence type="ECO:0000256" key="9">
    <source>
        <dbReference type="HAMAP-Rule" id="MF_00135"/>
    </source>
</evidence>
<evidence type="ECO:0000256" key="7">
    <source>
        <dbReference type="ARBA" id="ARBA00023141"/>
    </source>
</evidence>
<evidence type="ECO:0000256" key="5">
    <source>
        <dbReference type="ARBA" id="ARBA00022605"/>
    </source>
</evidence>
<dbReference type="EMBL" id="CP127162">
    <property type="protein sequence ID" value="WIV17948.1"/>
    <property type="molecule type" value="Genomic_DNA"/>
</dbReference>
<keyword evidence="6 9" id="KW-0822">Tryptophan biosynthesis</keyword>
<evidence type="ECO:0000256" key="6">
    <source>
        <dbReference type="ARBA" id="ARBA00022822"/>
    </source>
</evidence>
<evidence type="ECO:0000313" key="11">
    <source>
        <dbReference type="EMBL" id="WIV17948.1"/>
    </source>
</evidence>
<keyword evidence="12" id="KW-1185">Reference proteome</keyword>
<dbReference type="Proteomes" id="UP001236415">
    <property type="component" value="Chromosome"/>
</dbReference>
<evidence type="ECO:0000256" key="8">
    <source>
        <dbReference type="ARBA" id="ARBA00023235"/>
    </source>
</evidence>
<dbReference type="RefSeq" id="WP_285742851.1">
    <property type="nucleotide sequence ID" value="NZ_CP127162.1"/>
</dbReference>
<evidence type="ECO:0000259" key="10">
    <source>
        <dbReference type="Pfam" id="PF00697"/>
    </source>
</evidence>